<dbReference type="PANTHER" id="PTHR46093">
    <property type="entry name" value="ACYL-COA-BINDING DOMAIN-CONTAINING PROTEIN 5"/>
    <property type="match status" value="1"/>
</dbReference>
<dbReference type="Proteomes" id="UP000095009">
    <property type="component" value="Unassembled WGS sequence"/>
</dbReference>
<evidence type="ECO:0000256" key="3">
    <source>
        <dbReference type="SAM" id="MobiDB-lite"/>
    </source>
</evidence>
<dbReference type="OrthoDB" id="10251809at2759"/>
<dbReference type="PANTHER" id="PTHR46093:SF18">
    <property type="entry name" value="FIBRONECTIN TYPE-III DOMAIN-CONTAINING PROTEIN"/>
    <property type="match status" value="1"/>
</dbReference>
<sequence>MLDRDLSDLNTISRFSPVSSSFITGKLPSNIPLSPFATEDGHDASNRLRLTISNELKVPRVNSSEPGILSSQSTGADQIIPEPENFEKNFAFSEDSKSDSKATQYADIGIQGFANIHSSKLDEHTILIDEEDEEFTNNGLSIHYLPKEVKLEKFSFYRQPLLSQVWEPQYTETKKETFNDRLPSNQTSKNRDGIHSNNPNNKQIIRINVNSRTTLTPALSALLLKFLLTSSDTNCAPIKRNSTVAHHPNISGSPTSPDFREYPGKIYKDSTFEFSTNNVEVPSELNTSATINDVDSALIHNAFLTGQSSSISTINSVKPRTRSIASFSSTLDMELIRSQFLTTMLEQSPKDDSHSDIREGDSHSFSIGVQEFGNPTDSRIAGNPNKKISIGYSGSKSLPQSHLHTTSGSNVPFSKTNKRVSSPAPVKKASLTMLLTSVPDAMPELEAHLDFPTPPNILTDIPEKLRHNLSFYRSSPPVAGTVILTKNTVAPNISIPAIVPPLGLYCHTPNILGSPPPAIYGHSSTKYNNEIYIFGGKRSSEYRNDLFIFDCISRTLRFQITTGDTPPPMVGMASVAMGGYIIYSGGSCGANYSNDIYALNQADNRFTKLNFKQSNESLPEPRRGHSMIIYKDSRKQFKQSVIIFGGMNEEKVFNDVWRLDINLLDLNESKFTKIPQKEDTFTLFSSNNKSITSETHETSNQLWPSRRCYHTAIMVQTSYTDLHKCSKMLVYGGSDGSAEIHSDVWLFDPFSEKWSVFPTYKNDKVTKAPTPFSLPRVMHVTVHDGTGKWVIISGGFDGSRLVTDVWKVSLSTGVWVECPYYGVLDRGKFAHTCEYYDGRCYFIGGANLSLTAFSEIRVMDAPFSGVQERFKL</sequence>
<evidence type="ECO:0000313" key="5">
    <source>
        <dbReference type="Proteomes" id="UP000095009"/>
    </source>
</evidence>
<feature type="region of interest" description="Disordered" evidence="3">
    <location>
        <begin position="176"/>
        <end position="201"/>
    </location>
</feature>
<dbReference type="STRING" id="857566.A0A1E3PHY7"/>
<protein>
    <submittedName>
        <fullName evidence="4">Galactose oxidase</fullName>
    </submittedName>
</protein>
<proteinExistence type="predicted"/>
<keyword evidence="2" id="KW-0677">Repeat</keyword>
<dbReference type="AlphaFoldDB" id="A0A1E3PHY7"/>
<dbReference type="EMBL" id="KV454411">
    <property type="protein sequence ID" value="ODQ64562.1"/>
    <property type="molecule type" value="Genomic_DNA"/>
</dbReference>
<evidence type="ECO:0000313" key="4">
    <source>
        <dbReference type="EMBL" id="ODQ64562.1"/>
    </source>
</evidence>
<name>A0A1E3PHY7_9ASCO</name>
<dbReference type="InterPro" id="IPR015915">
    <property type="entry name" value="Kelch-typ_b-propeller"/>
</dbReference>
<dbReference type="Gene3D" id="2.120.10.80">
    <property type="entry name" value="Kelch-type beta propeller"/>
    <property type="match status" value="2"/>
</dbReference>
<reference evidence="4 5" key="1">
    <citation type="journal article" date="2016" name="Proc. Natl. Acad. Sci. U.S.A.">
        <title>Comparative genomics of biotechnologically important yeasts.</title>
        <authorList>
            <person name="Riley R."/>
            <person name="Haridas S."/>
            <person name="Wolfe K.H."/>
            <person name="Lopes M.R."/>
            <person name="Hittinger C.T."/>
            <person name="Goeker M."/>
            <person name="Salamov A.A."/>
            <person name="Wisecaver J.H."/>
            <person name="Long T.M."/>
            <person name="Calvey C.H."/>
            <person name="Aerts A.L."/>
            <person name="Barry K.W."/>
            <person name="Choi C."/>
            <person name="Clum A."/>
            <person name="Coughlan A.Y."/>
            <person name="Deshpande S."/>
            <person name="Douglass A.P."/>
            <person name="Hanson S.J."/>
            <person name="Klenk H.-P."/>
            <person name="LaButti K.M."/>
            <person name="Lapidus A."/>
            <person name="Lindquist E.A."/>
            <person name="Lipzen A.M."/>
            <person name="Meier-Kolthoff J.P."/>
            <person name="Ohm R.A."/>
            <person name="Otillar R.P."/>
            <person name="Pangilinan J.L."/>
            <person name="Peng Y."/>
            <person name="Rokas A."/>
            <person name="Rosa C.A."/>
            <person name="Scheuner C."/>
            <person name="Sibirny A.A."/>
            <person name="Slot J.C."/>
            <person name="Stielow J.B."/>
            <person name="Sun H."/>
            <person name="Kurtzman C.P."/>
            <person name="Blackwell M."/>
            <person name="Grigoriev I.V."/>
            <person name="Jeffries T.W."/>
        </authorList>
    </citation>
    <scope>NUCLEOTIDE SEQUENCE [LARGE SCALE GENOMIC DNA]</scope>
    <source>
        <strain evidence="4 5">DSM 6958</strain>
    </source>
</reference>
<evidence type="ECO:0000256" key="2">
    <source>
        <dbReference type="ARBA" id="ARBA00022737"/>
    </source>
</evidence>
<feature type="compositionally biased region" description="Polar residues" evidence="3">
    <location>
        <begin position="398"/>
        <end position="415"/>
    </location>
</feature>
<dbReference type="Pfam" id="PF24681">
    <property type="entry name" value="Kelch_KLHDC2_KLHL20_DRC7"/>
    <property type="match status" value="1"/>
</dbReference>
<gene>
    <name evidence="4" type="ORF">NADFUDRAFT_47219</name>
</gene>
<dbReference type="SUPFAM" id="SSF117281">
    <property type="entry name" value="Kelch motif"/>
    <property type="match status" value="2"/>
</dbReference>
<accession>A0A1E3PHY7</accession>
<keyword evidence="5" id="KW-1185">Reference proteome</keyword>
<organism evidence="4 5">
    <name type="scientific">Nadsonia fulvescens var. elongata DSM 6958</name>
    <dbReference type="NCBI Taxonomy" id="857566"/>
    <lineage>
        <taxon>Eukaryota</taxon>
        <taxon>Fungi</taxon>
        <taxon>Dikarya</taxon>
        <taxon>Ascomycota</taxon>
        <taxon>Saccharomycotina</taxon>
        <taxon>Dipodascomycetes</taxon>
        <taxon>Dipodascales</taxon>
        <taxon>Dipodascales incertae sedis</taxon>
        <taxon>Nadsonia</taxon>
    </lineage>
</organism>
<feature type="region of interest" description="Disordered" evidence="3">
    <location>
        <begin position="395"/>
        <end position="422"/>
    </location>
</feature>
<evidence type="ECO:0000256" key="1">
    <source>
        <dbReference type="ARBA" id="ARBA00022441"/>
    </source>
</evidence>
<keyword evidence="1" id="KW-0880">Kelch repeat</keyword>